<feature type="region of interest" description="Disordered" evidence="1">
    <location>
        <begin position="303"/>
        <end position="339"/>
    </location>
</feature>
<dbReference type="SUPFAM" id="SSF52096">
    <property type="entry name" value="ClpP/crotonase"/>
    <property type="match status" value="1"/>
</dbReference>
<dbReference type="Pfam" id="PF03572">
    <property type="entry name" value="Peptidase_S41"/>
    <property type="match status" value="1"/>
</dbReference>
<dbReference type="GO" id="GO:0006508">
    <property type="term" value="P:proteolysis"/>
    <property type="evidence" value="ECO:0007669"/>
    <property type="project" value="InterPro"/>
</dbReference>
<evidence type="ECO:0000259" key="3">
    <source>
        <dbReference type="SMART" id="SM00245"/>
    </source>
</evidence>
<feature type="region of interest" description="Disordered" evidence="1">
    <location>
        <begin position="111"/>
        <end position="139"/>
    </location>
</feature>
<dbReference type="GO" id="GO:0008236">
    <property type="term" value="F:serine-type peptidase activity"/>
    <property type="evidence" value="ECO:0007669"/>
    <property type="project" value="InterPro"/>
</dbReference>
<dbReference type="PANTHER" id="PTHR32060:SF30">
    <property type="entry name" value="CARBOXY-TERMINAL PROCESSING PROTEASE CTPA"/>
    <property type="match status" value="1"/>
</dbReference>
<dbReference type="Proteomes" id="UP000515743">
    <property type="component" value="Chromosome"/>
</dbReference>
<evidence type="ECO:0000256" key="1">
    <source>
        <dbReference type="SAM" id="MobiDB-lite"/>
    </source>
</evidence>
<dbReference type="InterPro" id="IPR005151">
    <property type="entry name" value="Tail-specific_protease"/>
</dbReference>
<dbReference type="GO" id="GO:0030288">
    <property type="term" value="C:outer membrane-bounded periplasmic space"/>
    <property type="evidence" value="ECO:0007669"/>
    <property type="project" value="TreeGrafter"/>
</dbReference>
<dbReference type="PANTHER" id="PTHR32060">
    <property type="entry name" value="TAIL-SPECIFIC PROTEASE"/>
    <property type="match status" value="1"/>
</dbReference>
<sequence>MTTRHSLPKKIGIGCGCAVLVLALSLLAAVYVWGPSYGAMFTGKPIFMGHATPQRYAKAIVTTTETMGMYADSPEFADAKSRVLEQAKDARSTEELYPILDELVAAAGGKHSTLHRPAEETSAPSDGDDAASVPDVGVEKRGPIAVATVPGIGRHDDLQGYADTLAHGLHDAVSAGACGAVVDLRGNDGGDMGPMVAGLSPLLPDGTALEFVSRINTTKVAVDGNSVTGGGTSVTTSGGKVDVPVAVLVDGHTASSGEATMLTFRGLENARSFGSPTAGFASANMVFDYPDGSSLMLTIGKDKDRTGQEYAEDPITPDEETSAPEDAAQAWLQRQGCTR</sequence>
<reference evidence="4 5" key="1">
    <citation type="submission" date="2020-07" db="EMBL/GenBank/DDBJ databases">
        <title>Complete genome and description of Corynebacterium incognita strain Marseille-Q3630 sp. nov.</title>
        <authorList>
            <person name="Boxberger M."/>
        </authorList>
    </citation>
    <scope>NUCLEOTIDE SEQUENCE [LARGE SCALE GENOMIC DNA]</scope>
    <source>
        <strain evidence="4 5">Marseille-Q3630</strain>
    </source>
</reference>
<keyword evidence="2" id="KW-0472">Membrane</keyword>
<gene>
    <name evidence="4" type="ORF">H0194_06050</name>
</gene>
<evidence type="ECO:0000313" key="5">
    <source>
        <dbReference type="Proteomes" id="UP000515743"/>
    </source>
</evidence>
<dbReference type="InterPro" id="IPR029045">
    <property type="entry name" value="ClpP/crotonase-like_dom_sf"/>
</dbReference>
<keyword evidence="2" id="KW-0812">Transmembrane</keyword>
<dbReference type="GO" id="GO:0004175">
    <property type="term" value="F:endopeptidase activity"/>
    <property type="evidence" value="ECO:0007669"/>
    <property type="project" value="TreeGrafter"/>
</dbReference>
<feature type="domain" description="Tail specific protease" evidence="3">
    <location>
        <begin position="92"/>
        <end position="322"/>
    </location>
</feature>
<dbReference type="Gene3D" id="3.90.226.10">
    <property type="entry name" value="2-enoyl-CoA Hydratase, Chain A, domain 1"/>
    <property type="match status" value="1"/>
</dbReference>
<evidence type="ECO:0000256" key="2">
    <source>
        <dbReference type="SAM" id="Phobius"/>
    </source>
</evidence>
<dbReference type="AlphaFoldDB" id="A0A7G7CM58"/>
<protein>
    <submittedName>
        <fullName evidence="4">S41 family peptidase</fullName>
    </submittedName>
</protein>
<proteinExistence type="predicted"/>
<dbReference type="EMBL" id="CP059404">
    <property type="protein sequence ID" value="QNE88674.1"/>
    <property type="molecule type" value="Genomic_DNA"/>
</dbReference>
<evidence type="ECO:0000313" key="4">
    <source>
        <dbReference type="EMBL" id="QNE88674.1"/>
    </source>
</evidence>
<dbReference type="SMART" id="SM00245">
    <property type="entry name" value="TSPc"/>
    <property type="match status" value="1"/>
</dbReference>
<dbReference type="KEGG" id="cik:H0194_06050"/>
<dbReference type="RefSeq" id="WP_185175064.1">
    <property type="nucleotide sequence ID" value="NZ_CP059404.1"/>
</dbReference>
<feature type="transmembrane region" description="Helical" evidence="2">
    <location>
        <begin position="12"/>
        <end position="34"/>
    </location>
</feature>
<name>A0A7G7CM58_9CORY</name>
<organism evidence="4 5">
    <name type="scientific">Corynebacterium incognita</name>
    <dbReference type="NCBI Taxonomy" id="2754725"/>
    <lineage>
        <taxon>Bacteria</taxon>
        <taxon>Bacillati</taxon>
        <taxon>Actinomycetota</taxon>
        <taxon>Actinomycetes</taxon>
        <taxon>Mycobacteriales</taxon>
        <taxon>Corynebacteriaceae</taxon>
        <taxon>Corynebacterium</taxon>
    </lineage>
</organism>
<accession>A0A7G7CM58</accession>
<keyword evidence="2" id="KW-1133">Transmembrane helix</keyword>
<dbReference type="GO" id="GO:0007165">
    <property type="term" value="P:signal transduction"/>
    <property type="evidence" value="ECO:0007669"/>
    <property type="project" value="TreeGrafter"/>
</dbReference>
<feature type="compositionally biased region" description="Acidic residues" evidence="1">
    <location>
        <begin position="310"/>
        <end position="323"/>
    </location>
</feature>
<keyword evidence="5" id="KW-1185">Reference proteome</keyword>